<gene>
    <name evidence="2" type="ORF">D0Y65_053888</name>
</gene>
<proteinExistence type="predicted"/>
<reference evidence="2 3" key="1">
    <citation type="submission" date="2018-09" db="EMBL/GenBank/DDBJ databases">
        <title>A high-quality reference genome of wild soybean provides a powerful tool to mine soybean genomes.</title>
        <authorList>
            <person name="Xie M."/>
            <person name="Chung C.Y.L."/>
            <person name="Li M.-W."/>
            <person name="Wong F.-L."/>
            <person name="Chan T.-F."/>
            <person name="Lam H.-M."/>
        </authorList>
    </citation>
    <scope>NUCLEOTIDE SEQUENCE [LARGE SCALE GENOMIC DNA]</scope>
    <source>
        <strain evidence="3">cv. W05</strain>
        <tissue evidence="2">Hypocotyl of etiolated seedlings</tissue>
    </source>
</reference>
<comment type="caution">
    <text evidence="2">The sequence shown here is derived from an EMBL/GenBank/DDBJ whole genome shotgun (WGS) entry which is preliminary data.</text>
</comment>
<sequence length="120" mass="13519">MGGSVKNISETQLNLDLSQCCVVLFILLPIPPIPMISFGSSLSTLLSALSSCYGKHLSSSDLLFIPYTYYRSKFLWTLTIFLDLLLILTALSLLLDMLLQDNKLLFYFSSFLSFSCLRFL</sequence>
<protein>
    <submittedName>
        <fullName evidence="2">Uncharacterized protein</fullName>
    </submittedName>
</protein>
<evidence type="ECO:0000256" key="1">
    <source>
        <dbReference type="SAM" id="Phobius"/>
    </source>
</evidence>
<dbReference type="Proteomes" id="UP000289340">
    <property type="component" value="Chromosome 20"/>
</dbReference>
<keyword evidence="1" id="KW-1133">Transmembrane helix</keyword>
<keyword evidence="1" id="KW-0472">Membrane</keyword>
<name>A0A445F476_GLYSO</name>
<evidence type="ECO:0000313" key="3">
    <source>
        <dbReference type="Proteomes" id="UP000289340"/>
    </source>
</evidence>
<evidence type="ECO:0000313" key="2">
    <source>
        <dbReference type="EMBL" id="RZB43550.1"/>
    </source>
</evidence>
<dbReference type="AlphaFoldDB" id="A0A445F476"/>
<accession>A0A445F476</accession>
<organism evidence="2 3">
    <name type="scientific">Glycine soja</name>
    <name type="common">Wild soybean</name>
    <dbReference type="NCBI Taxonomy" id="3848"/>
    <lineage>
        <taxon>Eukaryota</taxon>
        <taxon>Viridiplantae</taxon>
        <taxon>Streptophyta</taxon>
        <taxon>Embryophyta</taxon>
        <taxon>Tracheophyta</taxon>
        <taxon>Spermatophyta</taxon>
        <taxon>Magnoliopsida</taxon>
        <taxon>eudicotyledons</taxon>
        <taxon>Gunneridae</taxon>
        <taxon>Pentapetalae</taxon>
        <taxon>rosids</taxon>
        <taxon>fabids</taxon>
        <taxon>Fabales</taxon>
        <taxon>Fabaceae</taxon>
        <taxon>Papilionoideae</taxon>
        <taxon>50 kb inversion clade</taxon>
        <taxon>NPAAA clade</taxon>
        <taxon>indigoferoid/millettioid clade</taxon>
        <taxon>Phaseoleae</taxon>
        <taxon>Glycine</taxon>
        <taxon>Glycine subgen. Soja</taxon>
    </lineage>
</organism>
<dbReference type="EMBL" id="QZWG01000020">
    <property type="protein sequence ID" value="RZB43550.1"/>
    <property type="molecule type" value="Genomic_DNA"/>
</dbReference>
<keyword evidence="1" id="KW-0812">Transmembrane</keyword>
<feature type="transmembrane region" description="Helical" evidence="1">
    <location>
        <begin position="74"/>
        <end position="98"/>
    </location>
</feature>
<keyword evidence="3" id="KW-1185">Reference proteome</keyword>